<dbReference type="Proteomes" id="UP001216150">
    <property type="component" value="Unassembled WGS sequence"/>
</dbReference>
<proteinExistence type="predicted"/>
<reference evidence="1 2" key="1">
    <citation type="journal article" date="2023" name="IMA Fungus">
        <title>Comparative genomic study of the Penicillium genus elucidates a diverse pangenome and 15 lateral gene transfer events.</title>
        <authorList>
            <person name="Petersen C."/>
            <person name="Sorensen T."/>
            <person name="Nielsen M.R."/>
            <person name="Sondergaard T.E."/>
            <person name="Sorensen J.L."/>
            <person name="Fitzpatrick D.A."/>
            <person name="Frisvad J.C."/>
            <person name="Nielsen K.L."/>
        </authorList>
    </citation>
    <scope>NUCLEOTIDE SEQUENCE [LARGE SCALE GENOMIC DNA]</scope>
    <source>
        <strain evidence="1 2">IBT 29057</strain>
    </source>
</reference>
<evidence type="ECO:0000313" key="1">
    <source>
        <dbReference type="EMBL" id="KAJ5599923.1"/>
    </source>
</evidence>
<gene>
    <name evidence="1" type="ORF">N7450_000990</name>
</gene>
<name>A0AAD6E4I5_9EURO</name>
<organism evidence="1 2">
    <name type="scientific">Penicillium hetheringtonii</name>
    <dbReference type="NCBI Taxonomy" id="911720"/>
    <lineage>
        <taxon>Eukaryota</taxon>
        <taxon>Fungi</taxon>
        <taxon>Dikarya</taxon>
        <taxon>Ascomycota</taxon>
        <taxon>Pezizomycotina</taxon>
        <taxon>Eurotiomycetes</taxon>
        <taxon>Eurotiomycetidae</taxon>
        <taxon>Eurotiales</taxon>
        <taxon>Aspergillaceae</taxon>
        <taxon>Penicillium</taxon>
    </lineage>
</organism>
<evidence type="ECO:0000313" key="2">
    <source>
        <dbReference type="Proteomes" id="UP001216150"/>
    </source>
</evidence>
<dbReference type="AlphaFoldDB" id="A0AAD6E4I5"/>
<comment type="caution">
    <text evidence="1">The sequence shown here is derived from an EMBL/GenBank/DDBJ whole genome shotgun (WGS) entry which is preliminary data.</text>
</comment>
<protein>
    <submittedName>
        <fullName evidence="1">Aminoglycoside phosphotransferase</fullName>
    </submittedName>
</protein>
<keyword evidence="2" id="KW-1185">Reference proteome</keyword>
<dbReference type="EMBL" id="JAQJAC010000001">
    <property type="protein sequence ID" value="KAJ5599923.1"/>
    <property type="molecule type" value="Genomic_DNA"/>
</dbReference>
<accession>A0AAD6E4I5</accession>
<sequence>MKEMVPGWVDVFNSSQLQRDFDAALQYVHNGMAREESEEWLDEVLGGNSSPQSLRDRLGH</sequence>